<dbReference type="EMBL" id="CP032091">
    <property type="protein sequence ID" value="AXV67445.1"/>
    <property type="molecule type" value="Genomic_DNA"/>
</dbReference>
<gene>
    <name evidence="7" type="ORF">D0907_19265</name>
</gene>
<dbReference type="Pfam" id="PF08281">
    <property type="entry name" value="Sigma70_r4_2"/>
    <property type="match status" value="1"/>
</dbReference>
<accession>A0AAD0S3P1</accession>
<dbReference type="Proteomes" id="UP000264605">
    <property type="component" value="Plasmid unnamed1"/>
</dbReference>
<dbReference type="AlphaFoldDB" id="A0AAD0S3P1"/>
<evidence type="ECO:0000256" key="3">
    <source>
        <dbReference type="ARBA" id="ARBA00023082"/>
    </source>
</evidence>
<protein>
    <submittedName>
        <fullName evidence="7">Sigma-70 family RNA polymerase sigma factor</fullName>
    </submittedName>
</protein>
<evidence type="ECO:0000256" key="4">
    <source>
        <dbReference type="ARBA" id="ARBA00023163"/>
    </source>
</evidence>
<reference evidence="7 8" key="1">
    <citation type="submission" date="2018-08" db="EMBL/GenBank/DDBJ databases">
        <title>Draft genome sequence of Pseudoalteromonas donghaensis HJ51.</title>
        <authorList>
            <person name="Oh J."/>
            <person name="Roh D."/>
        </authorList>
    </citation>
    <scope>NUCLEOTIDE SEQUENCE [LARGE SCALE GENOMIC DNA]</scope>
    <source>
        <strain evidence="7 8">HJ51</strain>
        <plasmid evidence="7 8">unnamed1</plasmid>
    </source>
</reference>
<dbReference type="InterPro" id="IPR013325">
    <property type="entry name" value="RNA_pol_sigma_r2"/>
</dbReference>
<dbReference type="GO" id="GO:0003677">
    <property type="term" value="F:DNA binding"/>
    <property type="evidence" value="ECO:0007669"/>
    <property type="project" value="InterPro"/>
</dbReference>
<dbReference type="KEGG" id="pdj:D0907_19265"/>
<dbReference type="GO" id="GO:0006352">
    <property type="term" value="P:DNA-templated transcription initiation"/>
    <property type="evidence" value="ECO:0007669"/>
    <property type="project" value="InterPro"/>
</dbReference>
<evidence type="ECO:0000313" key="7">
    <source>
        <dbReference type="EMBL" id="AXV67445.1"/>
    </source>
</evidence>
<organism evidence="7 8">
    <name type="scientific">Pseudoalteromonas lipolytica</name>
    <dbReference type="NCBI Taxonomy" id="570156"/>
    <lineage>
        <taxon>Bacteria</taxon>
        <taxon>Pseudomonadati</taxon>
        <taxon>Pseudomonadota</taxon>
        <taxon>Gammaproteobacteria</taxon>
        <taxon>Alteromonadales</taxon>
        <taxon>Pseudoalteromonadaceae</taxon>
        <taxon>Pseudoalteromonas</taxon>
    </lineage>
</organism>
<keyword evidence="7" id="KW-0614">Plasmid</keyword>
<dbReference type="InterPro" id="IPR036388">
    <property type="entry name" value="WH-like_DNA-bd_sf"/>
</dbReference>
<dbReference type="InterPro" id="IPR013324">
    <property type="entry name" value="RNA_pol_sigma_r3/r4-like"/>
</dbReference>
<dbReference type="InterPro" id="IPR007627">
    <property type="entry name" value="RNA_pol_sigma70_r2"/>
</dbReference>
<dbReference type="Gene3D" id="1.10.10.10">
    <property type="entry name" value="Winged helix-like DNA-binding domain superfamily/Winged helix DNA-binding domain"/>
    <property type="match status" value="1"/>
</dbReference>
<proteinExistence type="inferred from homology"/>
<dbReference type="InterPro" id="IPR013249">
    <property type="entry name" value="RNA_pol_sigma70_r4_t2"/>
</dbReference>
<feature type="domain" description="RNA polymerase sigma factor 70 region 4 type 2" evidence="6">
    <location>
        <begin position="128"/>
        <end position="178"/>
    </location>
</feature>
<comment type="similarity">
    <text evidence="1">Belongs to the sigma-70 factor family. ECF subfamily.</text>
</comment>
<keyword evidence="3" id="KW-0731">Sigma factor</keyword>
<dbReference type="SUPFAM" id="SSF88946">
    <property type="entry name" value="Sigma2 domain of RNA polymerase sigma factors"/>
    <property type="match status" value="1"/>
</dbReference>
<sequence length="189" mass="22030">MKMQNYNRQYNCNNAVVLSQTNPKSVIKMPEVEEPREQQSLSESSQLRRYLSRRAQCSDEAADIYQESVVRVLEQAKKSPISNPIAYAISIAKNLLSQRTPHNDDGIEELSTTQTNPELNLQRTQKLELIYQALERMPEQRRRVFELRRLHGESRESIANQLNISSETVTRHISRAMVDIQRYLDEKIK</sequence>
<evidence type="ECO:0000259" key="5">
    <source>
        <dbReference type="Pfam" id="PF04542"/>
    </source>
</evidence>
<dbReference type="GeneID" id="99507629"/>
<dbReference type="InterPro" id="IPR014284">
    <property type="entry name" value="RNA_pol_sigma-70_dom"/>
</dbReference>
<dbReference type="PANTHER" id="PTHR43133:SF63">
    <property type="entry name" value="RNA POLYMERASE SIGMA FACTOR FECI-RELATED"/>
    <property type="match status" value="1"/>
</dbReference>
<name>A0AAD0S3P1_9GAMM</name>
<geneLocation type="plasmid" evidence="7 8">
    <name>unnamed1</name>
</geneLocation>
<feature type="domain" description="RNA polymerase sigma-70 region 2" evidence="5">
    <location>
        <begin position="45"/>
        <end position="96"/>
    </location>
</feature>
<dbReference type="PANTHER" id="PTHR43133">
    <property type="entry name" value="RNA POLYMERASE ECF-TYPE SIGMA FACTO"/>
    <property type="match status" value="1"/>
</dbReference>
<evidence type="ECO:0000259" key="6">
    <source>
        <dbReference type="Pfam" id="PF08281"/>
    </source>
</evidence>
<dbReference type="Pfam" id="PF04542">
    <property type="entry name" value="Sigma70_r2"/>
    <property type="match status" value="1"/>
</dbReference>
<dbReference type="SUPFAM" id="SSF88659">
    <property type="entry name" value="Sigma3 and sigma4 domains of RNA polymerase sigma factors"/>
    <property type="match status" value="1"/>
</dbReference>
<evidence type="ECO:0000256" key="1">
    <source>
        <dbReference type="ARBA" id="ARBA00010641"/>
    </source>
</evidence>
<evidence type="ECO:0000313" key="8">
    <source>
        <dbReference type="Proteomes" id="UP000264605"/>
    </source>
</evidence>
<evidence type="ECO:0000256" key="2">
    <source>
        <dbReference type="ARBA" id="ARBA00023015"/>
    </source>
</evidence>
<keyword evidence="4" id="KW-0804">Transcription</keyword>
<dbReference type="RefSeq" id="WP_118845123.1">
    <property type="nucleotide sequence ID" value="NZ_CP032091.1"/>
</dbReference>
<dbReference type="GO" id="GO:0016987">
    <property type="term" value="F:sigma factor activity"/>
    <property type="evidence" value="ECO:0007669"/>
    <property type="project" value="UniProtKB-KW"/>
</dbReference>
<dbReference type="InterPro" id="IPR039425">
    <property type="entry name" value="RNA_pol_sigma-70-like"/>
</dbReference>
<keyword evidence="2" id="KW-0805">Transcription regulation</keyword>
<dbReference type="NCBIfam" id="TIGR02937">
    <property type="entry name" value="sigma70-ECF"/>
    <property type="match status" value="1"/>
</dbReference>